<name>A0A8C2RLD4_CAPHI</name>
<sequence length="136" mass="15499">MKKLVPSDYKIHRHCFIGSYQVIEPLLNYFPNMSVGFTAVLTYPSAWEARDALKNIPLERILVETNSPYFLPNGVSKRSCRYSHPGLALHTIEEIAKIKDQPISHTLEGFSFFHLMYALDRHCSQCVPQPTGALSF</sequence>
<dbReference type="Gene3D" id="3.20.20.140">
    <property type="entry name" value="Metal-dependent hydrolases"/>
    <property type="match status" value="1"/>
</dbReference>
<dbReference type="Ensembl" id="ENSCHIT00010043233.1">
    <property type="protein sequence ID" value="ENSCHIP00010030698.1"/>
    <property type="gene ID" value="ENSCHIG00010022802.1"/>
</dbReference>
<evidence type="ECO:0008006" key="3">
    <source>
        <dbReference type="Google" id="ProtNLM"/>
    </source>
</evidence>
<dbReference type="InterPro" id="IPR001130">
    <property type="entry name" value="TatD-like"/>
</dbReference>
<proteinExistence type="inferred from homology"/>
<dbReference type="Pfam" id="PF01026">
    <property type="entry name" value="TatD_DNase"/>
    <property type="match status" value="1"/>
</dbReference>
<evidence type="ECO:0000256" key="1">
    <source>
        <dbReference type="ARBA" id="ARBA00009275"/>
    </source>
</evidence>
<dbReference type="AlphaFoldDB" id="A0A8C2RLD4"/>
<protein>
    <recommendedName>
        <fullName evidence="3">TatD DNase domain containing 2</fullName>
    </recommendedName>
</protein>
<accession>A0A8C2RLD4</accession>
<comment type="similarity">
    <text evidence="1">Belongs to the metallo-dependent hydrolases superfamily. TatD-type hydrolase family.</text>
</comment>
<organism evidence="2">
    <name type="scientific">Capra hircus</name>
    <name type="common">Goat</name>
    <dbReference type="NCBI Taxonomy" id="9925"/>
    <lineage>
        <taxon>Eukaryota</taxon>
        <taxon>Metazoa</taxon>
        <taxon>Chordata</taxon>
        <taxon>Craniata</taxon>
        <taxon>Vertebrata</taxon>
        <taxon>Euteleostomi</taxon>
        <taxon>Mammalia</taxon>
        <taxon>Eutheria</taxon>
        <taxon>Laurasiatheria</taxon>
        <taxon>Artiodactyla</taxon>
        <taxon>Ruminantia</taxon>
        <taxon>Pecora</taxon>
        <taxon>Bovidae</taxon>
        <taxon>Caprinae</taxon>
        <taxon>Capra</taxon>
    </lineage>
</organism>
<reference evidence="2" key="1">
    <citation type="submission" date="2025-08" db="UniProtKB">
        <authorList>
            <consortium name="Ensembl"/>
        </authorList>
    </citation>
    <scope>IDENTIFICATION</scope>
</reference>
<dbReference type="PANTHER" id="PTHR46363">
    <property type="entry name" value="DEOXYRIBONUCLEASE TATDN2-RELATED"/>
    <property type="match status" value="1"/>
</dbReference>
<dbReference type="GO" id="GO:0016788">
    <property type="term" value="F:hydrolase activity, acting on ester bonds"/>
    <property type="evidence" value="ECO:0007669"/>
    <property type="project" value="InterPro"/>
</dbReference>
<evidence type="ECO:0000313" key="2">
    <source>
        <dbReference type="Ensembl" id="ENSCHIP00010030698.1"/>
    </source>
</evidence>
<dbReference type="InterPro" id="IPR032466">
    <property type="entry name" value="Metal_Hydrolase"/>
</dbReference>
<dbReference type="PANTHER" id="PTHR46363:SF1">
    <property type="entry name" value="DEOXYRIBONUCLEASE TATDN2-RELATED"/>
    <property type="match status" value="1"/>
</dbReference>
<dbReference type="SUPFAM" id="SSF51556">
    <property type="entry name" value="Metallo-dependent hydrolases"/>
    <property type="match status" value="1"/>
</dbReference>